<accession>A0ABS5GZ72</accession>
<keyword evidence="1" id="KW-0812">Transmembrane</keyword>
<dbReference type="NCBIfam" id="NF041437">
    <property type="entry name" value="TfpZ"/>
    <property type="match status" value="1"/>
</dbReference>
<evidence type="ECO:0000256" key="1">
    <source>
        <dbReference type="SAM" id="Phobius"/>
    </source>
</evidence>
<gene>
    <name evidence="2" type="ORF">KDM87_04135</name>
</gene>
<protein>
    <submittedName>
        <fullName evidence="2">Pilus assembly protein</fullName>
    </submittedName>
</protein>
<feature type="transmembrane region" description="Helical" evidence="1">
    <location>
        <begin position="35"/>
        <end position="56"/>
    </location>
</feature>
<reference evidence="2 3" key="1">
    <citation type="submission" date="2021-04" db="EMBL/GenBank/DDBJ databases">
        <title>novel species isolated from subtropical streams in China.</title>
        <authorList>
            <person name="Lu H."/>
        </authorList>
    </citation>
    <scope>NUCLEOTIDE SEQUENCE [LARGE SCALE GENOMIC DNA]</scope>
    <source>
        <strain evidence="2 3">FT147W</strain>
    </source>
</reference>
<keyword evidence="1" id="KW-0472">Membrane</keyword>
<dbReference type="InterPro" id="IPR047814">
    <property type="entry name" value="TfpX/TfpZ-like"/>
</dbReference>
<dbReference type="RefSeq" id="WP_212677853.1">
    <property type="nucleotide sequence ID" value="NZ_JAGSPK010000001.1"/>
</dbReference>
<feature type="transmembrane region" description="Helical" evidence="1">
    <location>
        <begin position="136"/>
        <end position="158"/>
    </location>
</feature>
<sequence length="310" mass="34778">MAWLLGNVLQPQIKNTFLLNAVNLENVVKNPPFGGFFYCVTLVVKYTDIVRFYFLYAMNIYRLKFKAFSYHAIISLIIAALVTSVVKLVWYPAPYDQLCGGLNLLFLVIGVDLVLGPLLTFVVFDLKKSKSELVRDLVIVGLLQLIGLLYGMYIVFLARPVVVVFNGKQFDVVTQVQITENKLPDAAPDFRRLSMTGPRLLSMRAAQSESERTELMVLSVTGQLKGVMPAFWQDYALSKNQVVREASSVDDLYKQYPADDVLIDAQIAKSGLNRSQVVFLPIVSARNSWTVLLNKETAEMIGFVPKDASF</sequence>
<evidence type="ECO:0000313" key="3">
    <source>
        <dbReference type="Proteomes" id="UP000682982"/>
    </source>
</evidence>
<comment type="caution">
    <text evidence="2">The sequence shown here is derived from an EMBL/GenBank/DDBJ whole genome shotgun (WGS) entry which is preliminary data.</text>
</comment>
<feature type="transmembrane region" description="Helical" evidence="1">
    <location>
        <begin position="68"/>
        <end position="90"/>
    </location>
</feature>
<dbReference type="EMBL" id="JAGSPK010000001">
    <property type="protein sequence ID" value="MBR7791774.1"/>
    <property type="molecule type" value="Genomic_DNA"/>
</dbReference>
<dbReference type="Proteomes" id="UP000682982">
    <property type="component" value="Unassembled WGS sequence"/>
</dbReference>
<keyword evidence="3" id="KW-1185">Reference proteome</keyword>
<organism evidence="2 3">
    <name type="scientific">Undibacterium rivi</name>
    <dbReference type="NCBI Taxonomy" id="2828729"/>
    <lineage>
        <taxon>Bacteria</taxon>
        <taxon>Pseudomonadati</taxon>
        <taxon>Pseudomonadota</taxon>
        <taxon>Betaproteobacteria</taxon>
        <taxon>Burkholderiales</taxon>
        <taxon>Oxalobacteraceae</taxon>
        <taxon>Undibacterium</taxon>
    </lineage>
</organism>
<keyword evidence="1" id="KW-1133">Transmembrane helix</keyword>
<evidence type="ECO:0000313" key="2">
    <source>
        <dbReference type="EMBL" id="MBR7791774.1"/>
    </source>
</evidence>
<proteinExistence type="predicted"/>
<name>A0ABS5GZ72_9BURK</name>
<feature type="transmembrane region" description="Helical" evidence="1">
    <location>
        <begin position="102"/>
        <end position="124"/>
    </location>
</feature>